<feature type="transmembrane region" description="Helical" evidence="1">
    <location>
        <begin position="6"/>
        <end position="29"/>
    </location>
</feature>
<name>A0ABU5K6Y8_9ACTN</name>
<comment type="caution">
    <text evidence="2">The sequence shown here is derived from an EMBL/GenBank/DDBJ whole genome shotgun (WGS) entry which is preliminary data.</text>
</comment>
<evidence type="ECO:0000313" key="2">
    <source>
        <dbReference type="EMBL" id="MDZ5660735.1"/>
    </source>
</evidence>
<keyword evidence="3" id="KW-1185">Reference proteome</keyword>
<accession>A0ABU5K6Y8</accession>
<evidence type="ECO:0000313" key="3">
    <source>
        <dbReference type="Proteomes" id="UP001291999"/>
    </source>
</evidence>
<keyword evidence="1" id="KW-1133">Transmembrane helix</keyword>
<dbReference type="EMBL" id="JAXQPW010000001">
    <property type="protein sequence ID" value="MDZ5660735.1"/>
    <property type="molecule type" value="Genomic_DNA"/>
</dbReference>
<dbReference type="Proteomes" id="UP001291999">
    <property type="component" value="Unassembled WGS sequence"/>
</dbReference>
<proteinExistence type="predicted"/>
<protein>
    <submittedName>
        <fullName evidence="2">Uncharacterized protein</fullName>
    </submittedName>
</protein>
<keyword evidence="1" id="KW-0472">Membrane</keyword>
<gene>
    <name evidence="2" type="ORF">SFC79_03065</name>
</gene>
<reference evidence="2 3" key="1">
    <citation type="submission" date="2023-11" db="EMBL/GenBank/DDBJ databases">
        <title>Novel species in genus Nocardioides.</title>
        <authorList>
            <person name="Zhou H."/>
        </authorList>
    </citation>
    <scope>NUCLEOTIDE SEQUENCE [LARGE SCALE GENOMIC DNA]</scope>
    <source>
        <strain evidence="2 3">S-58</strain>
    </source>
</reference>
<keyword evidence="1" id="KW-0812">Transmembrane</keyword>
<evidence type="ECO:0000256" key="1">
    <source>
        <dbReference type="SAM" id="Phobius"/>
    </source>
</evidence>
<dbReference type="RefSeq" id="WP_172266696.1">
    <property type="nucleotide sequence ID" value="NZ_CP141058.1"/>
</dbReference>
<organism evidence="2 3">
    <name type="scientific">Nocardioides renjunii</name>
    <dbReference type="NCBI Taxonomy" id="3095075"/>
    <lineage>
        <taxon>Bacteria</taxon>
        <taxon>Bacillati</taxon>
        <taxon>Actinomycetota</taxon>
        <taxon>Actinomycetes</taxon>
        <taxon>Propionibacteriales</taxon>
        <taxon>Nocardioidaceae</taxon>
        <taxon>Nocardioides</taxon>
    </lineage>
</organism>
<sequence>MANDISAGLLMVFGVLAGLAALLVLLTAIDPQNKARQAPSHRGQRTRTRP</sequence>